<evidence type="ECO:0000313" key="2">
    <source>
        <dbReference type="Proteomes" id="UP000645828"/>
    </source>
</evidence>
<protein>
    <submittedName>
        <fullName evidence="1">(raccoon dog) hypothetical protein</fullName>
    </submittedName>
</protein>
<accession>A0A811ZCU6</accession>
<dbReference type="Proteomes" id="UP000645828">
    <property type="component" value="Unassembled WGS sequence"/>
</dbReference>
<name>A0A811ZCU6_NYCPR</name>
<organism evidence="1 2">
    <name type="scientific">Nyctereutes procyonoides</name>
    <name type="common">Raccoon dog</name>
    <name type="synonym">Canis procyonoides</name>
    <dbReference type="NCBI Taxonomy" id="34880"/>
    <lineage>
        <taxon>Eukaryota</taxon>
        <taxon>Metazoa</taxon>
        <taxon>Chordata</taxon>
        <taxon>Craniata</taxon>
        <taxon>Vertebrata</taxon>
        <taxon>Euteleostomi</taxon>
        <taxon>Mammalia</taxon>
        <taxon>Eutheria</taxon>
        <taxon>Laurasiatheria</taxon>
        <taxon>Carnivora</taxon>
        <taxon>Caniformia</taxon>
        <taxon>Canidae</taxon>
        <taxon>Nyctereutes</taxon>
    </lineage>
</organism>
<proteinExistence type="predicted"/>
<dbReference type="EMBL" id="CAJHUB010000762">
    <property type="protein sequence ID" value="CAD7686492.1"/>
    <property type="molecule type" value="Genomic_DNA"/>
</dbReference>
<gene>
    <name evidence="1" type="ORF">NYPRO_LOCUS19285</name>
</gene>
<dbReference type="AlphaFoldDB" id="A0A811ZCU6"/>
<reference evidence="1" key="1">
    <citation type="submission" date="2020-12" db="EMBL/GenBank/DDBJ databases">
        <authorList>
            <consortium name="Molecular Ecology Group"/>
        </authorList>
    </citation>
    <scope>NUCLEOTIDE SEQUENCE</scope>
    <source>
        <strain evidence="1">TBG_1078</strain>
    </source>
</reference>
<evidence type="ECO:0000313" key="1">
    <source>
        <dbReference type="EMBL" id="CAD7686492.1"/>
    </source>
</evidence>
<comment type="caution">
    <text evidence="1">The sequence shown here is derived from an EMBL/GenBank/DDBJ whole genome shotgun (WGS) entry which is preliminary data.</text>
</comment>
<keyword evidence="2" id="KW-1185">Reference proteome</keyword>
<sequence>MNYLPTVNRGLEAGDCFLMRGQKVRGSLMLHHRPSIIHPASCHHVGILSPHIITRGKTLLLLLVTPTNINNHCQGLHLLPRPPLAPEAWMEAGRFGPGSLVFTSLLWPKVTAASDNT</sequence>